<keyword evidence="2" id="KW-1185">Reference proteome</keyword>
<dbReference type="AlphaFoldDB" id="A0A1Q9AT49"/>
<evidence type="ECO:0000313" key="2">
    <source>
        <dbReference type="Proteomes" id="UP000186364"/>
    </source>
</evidence>
<name>A0A1Q9AT49_9HYPH</name>
<dbReference type="OrthoDB" id="8451584at2"/>
<organism evidence="1 2">
    <name type="scientific">Xaviernesmea oryzae</name>
    <dbReference type="NCBI Taxonomy" id="464029"/>
    <lineage>
        <taxon>Bacteria</taxon>
        <taxon>Pseudomonadati</taxon>
        <taxon>Pseudomonadota</taxon>
        <taxon>Alphaproteobacteria</taxon>
        <taxon>Hyphomicrobiales</taxon>
        <taxon>Rhizobiaceae</taxon>
        <taxon>Rhizobium/Agrobacterium group</taxon>
        <taxon>Xaviernesmea</taxon>
    </lineage>
</organism>
<reference evidence="1 2" key="1">
    <citation type="submission" date="2016-09" db="EMBL/GenBank/DDBJ databases">
        <title>Rhizobium sp. nov., a novel species isolated from the rice rhizosphere.</title>
        <authorList>
            <person name="Zhao J."/>
            <person name="Zhang X."/>
        </authorList>
    </citation>
    <scope>NUCLEOTIDE SEQUENCE [LARGE SCALE GENOMIC DNA]</scope>
    <source>
        <strain evidence="1 2">1.7048</strain>
    </source>
</reference>
<proteinExistence type="predicted"/>
<protein>
    <submittedName>
        <fullName evidence="1">DUF3563 domain-containing protein</fullName>
    </submittedName>
</protein>
<comment type="caution">
    <text evidence="1">The sequence shown here is derived from an EMBL/GenBank/DDBJ whole genome shotgun (WGS) entry which is preliminary data.</text>
</comment>
<gene>
    <name evidence="1" type="ORF">BJF93_17260</name>
</gene>
<dbReference type="EMBL" id="MKIP01000057">
    <property type="protein sequence ID" value="OLP58597.1"/>
    <property type="molecule type" value="Genomic_DNA"/>
</dbReference>
<accession>A0A1Q9AT49</accession>
<dbReference type="RefSeq" id="WP_075629023.1">
    <property type="nucleotide sequence ID" value="NZ_FOAM01000003.1"/>
</dbReference>
<sequence>MFNHLKKISRALRVPSIEDRESHYLNGAVDRIDLEHRQRQIDRGLFRRTF</sequence>
<evidence type="ECO:0000313" key="1">
    <source>
        <dbReference type="EMBL" id="OLP58597.1"/>
    </source>
</evidence>
<dbReference type="Proteomes" id="UP000186364">
    <property type="component" value="Unassembled WGS sequence"/>
</dbReference>